<organism evidence="2 3">
    <name type="scientific">Austropuccinia psidii MF-1</name>
    <dbReference type="NCBI Taxonomy" id="1389203"/>
    <lineage>
        <taxon>Eukaryota</taxon>
        <taxon>Fungi</taxon>
        <taxon>Dikarya</taxon>
        <taxon>Basidiomycota</taxon>
        <taxon>Pucciniomycotina</taxon>
        <taxon>Pucciniomycetes</taxon>
        <taxon>Pucciniales</taxon>
        <taxon>Sphaerophragmiaceae</taxon>
        <taxon>Austropuccinia</taxon>
    </lineage>
</organism>
<reference evidence="2" key="1">
    <citation type="submission" date="2021-03" db="EMBL/GenBank/DDBJ databases">
        <title>Draft genome sequence of rust myrtle Austropuccinia psidii MF-1, a brazilian biotype.</title>
        <authorList>
            <person name="Quecine M.C."/>
            <person name="Pachon D.M.R."/>
            <person name="Bonatelli M.L."/>
            <person name="Correr F.H."/>
            <person name="Franceschini L.M."/>
            <person name="Leite T.F."/>
            <person name="Margarido G.R.A."/>
            <person name="Almeida C.A."/>
            <person name="Ferrarezi J.A."/>
            <person name="Labate C.A."/>
        </authorList>
    </citation>
    <scope>NUCLEOTIDE SEQUENCE</scope>
    <source>
        <strain evidence="2">MF-1</strain>
    </source>
</reference>
<evidence type="ECO:0000256" key="1">
    <source>
        <dbReference type="SAM" id="MobiDB-lite"/>
    </source>
</evidence>
<protein>
    <submittedName>
        <fullName evidence="2">Uncharacterized protein</fullName>
    </submittedName>
</protein>
<dbReference type="AlphaFoldDB" id="A0A9Q3CIP3"/>
<proteinExistence type="predicted"/>
<accession>A0A9Q3CIP3</accession>
<keyword evidence="3" id="KW-1185">Reference proteome</keyword>
<dbReference type="EMBL" id="AVOT02007397">
    <property type="protein sequence ID" value="MBW0483815.1"/>
    <property type="molecule type" value="Genomic_DNA"/>
</dbReference>
<evidence type="ECO:0000313" key="2">
    <source>
        <dbReference type="EMBL" id="MBW0483815.1"/>
    </source>
</evidence>
<comment type="caution">
    <text evidence="2">The sequence shown here is derived from an EMBL/GenBank/DDBJ whole genome shotgun (WGS) entry which is preliminary data.</text>
</comment>
<name>A0A9Q3CIP3_9BASI</name>
<feature type="region of interest" description="Disordered" evidence="1">
    <location>
        <begin position="55"/>
        <end position="78"/>
    </location>
</feature>
<gene>
    <name evidence="2" type="ORF">O181_023530</name>
</gene>
<sequence>MSSSSSSKTSKANNVPFPSFDHYHHHHHLHLHHQLSIDQISIDNLIISSNSTQINLSSSSNHQNQTYNNSPSNQNHDTSSILDKLISLSNQLLDSSNAALASTLRSRNSLSTLSKVENFLDRSIRTRQRELRRRLEYFEERKFISETIDKDLLGWSLGTYNPKLLNKKLEEEAQLTRQIINCERQTINNLKLNNSNSKSLKSKSTSKLKSINSIQSSTSNHNLSISKLIPKPNPILVQIVATPLNSSSSKLIPNSSCQDSLNSHQILPCLSNLNNPHLSNHNQSLLIPSTLYRPSTSSSINSFDQPSLSSSLSKPSFTSSFSSHSHSYSNSELISSSSQIEPCNQFHPSNNLIQHNLKPSRALKNSSSLQSFNLFKRWSTLSNSHHQKSNLNLPSQSNYSLKSSQTTLQLNDSFPYSPFKKQSNIETKRFRNLQLDYNLKRIKKSFNSLID</sequence>
<evidence type="ECO:0000313" key="3">
    <source>
        <dbReference type="Proteomes" id="UP000765509"/>
    </source>
</evidence>
<feature type="compositionally biased region" description="Polar residues" evidence="1">
    <location>
        <begin position="62"/>
        <end position="78"/>
    </location>
</feature>
<dbReference type="Proteomes" id="UP000765509">
    <property type="component" value="Unassembled WGS sequence"/>
</dbReference>